<accession>A0A1H8VQH2</accession>
<evidence type="ECO:0000313" key="3">
    <source>
        <dbReference type="EMBL" id="SEP17574.1"/>
    </source>
</evidence>
<dbReference type="RefSeq" id="WP_091616764.1">
    <property type="nucleotide sequence ID" value="NZ_FOEF01000004.1"/>
</dbReference>
<dbReference type="AlphaFoldDB" id="A0A1H8VQH2"/>
<dbReference type="Gene3D" id="1.20.1260.20">
    <property type="entry name" value="PPE superfamily"/>
    <property type="match status" value="1"/>
</dbReference>
<sequence>MSAAEPAVPEPTARYESYSHEALAAQVEQGNDPVSAGEAGARWTELSGRFRDSTAELASLAAGSQESWQGEAGDAMRAVLGRAAAWLGDSAAVAGVVGESVAGQAEVAARARADMPPPVEYDPAAMIRSAAASGNVLALAGLSAVMDARRAEAEAARQKAIDVLHTRDAALHGLVPRVVFPVAPELGPA</sequence>
<dbReference type="InterPro" id="IPR000030">
    <property type="entry name" value="PPE_dom"/>
</dbReference>
<evidence type="ECO:0000259" key="2">
    <source>
        <dbReference type="Pfam" id="PF00823"/>
    </source>
</evidence>
<keyword evidence="4" id="KW-1185">Reference proteome</keyword>
<name>A0A1H8VQH2_9PSEU</name>
<dbReference type="Pfam" id="PF00823">
    <property type="entry name" value="PPE"/>
    <property type="match status" value="1"/>
</dbReference>
<evidence type="ECO:0000256" key="1">
    <source>
        <dbReference type="ARBA" id="ARBA00010652"/>
    </source>
</evidence>
<dbReference type="OrthoDB" id="3664672at2"/>
<gene>
    <name evidence="3" type="ORF">SAMN04489732_104218</name>
</gene>
<protein>
    <submittedName>
        <fullName evidence="3">PPE family protein</fullName>
    </submittedName>
</protein>
<dbReference type="SUPFAM" id="SSF140459">
    <property type="entry name" value="PE/PPE dimer-like"/>
    <property type="match status" value="1"/>
</dbReference>
<comment type="similarity">
    <text evidence="1">Belongs to the mycobacterial PPE family.</text>
</comment>
<dbReference type="Proteomes" id="UP000198582">
    <property type="component" value="Unassembled WGS sequence"/>
</dbReference>
<dbReference type="EMBL" id="FOEF01000004">
    <property type="protein sequence ID" value="SEP17574.1"/>
    <property type="molecule type" value="Genomic_DNA"/>
</dbReference>
<feature type="domain" description="PPE" evidence="2">
    <location>
        <begin position="21"/>
        <end position="139"/>
    </location>
</feature>
<organism evidence="3 4">
    <name type="scientific">Amycolatopsis saalfeldensis</name>
    <dbReference type="NCBI Taxonomy" id="394193"/>
    <lineage>
        <taxon>Bacteria</taxon>
        <taxon>Bacillati</taxon>
        <taxon>Actinomycetota</taxon>
        <taxon>Actinomycetes</taxon>
        <taxon>Pseudonocardiales</taxon>
        <taxon>Pseudonocardiaceae</taxon>
        <taxon>Amycolatopsis</taxon>
    </lineage>
</organism>
<reference evidence="3 4" key="1">
    <citation type="submission" date="2016-10" db="EMBL/GenBank/DDBJ databases">
        <authorList>
            <person name="de Groot N.N."/>
        </authorList>
    </citation>
    <scope>NUCLEOTIDE SEQUENCE [LARGE SCALE GENOMIC DNA]</scope>
    <source>
        <strain evidence="3 4">DSM 44993</strain>
    </source>
</reference>
<dbReference type="InterPro" id="IPR038332">
    <property type="entry name" value="PPE_sf"/>
</dbReference>
<evidence type="ECO:0000313" key="4">
    <source>
        <dbReference type="Proteomes" id="UP000198582"/>
    </source>
</evidence>
<dbReference type="STRING" id="394193.SAMN04489732_104218"/>
<proteinExistence type="inferred from homology"/>